<comment type="function">
    <text evidence="17">Core subunit of the mitochondrial membrane respiratory chain NADH dehydrogenase (Complex I) which catalyzes electron transfer from NADH through the respiratory chain, using ubiquinone as an electron acceptor. Part of the enzyme membrane arm which is embedded in the lipid bilayer and involved in proton translocation.</text>
</comment>
<evidence type="ECO:0000256" key="4">
    <source>
        <dbReference type="ARBA" id="ARBA00016612"/>
    </source>
</evidence>
<dbReference type="Pfam" id="PF00420">
    <property type="entry name" value="Oxidored_q2"/>
    <property type="match status" value="1"/>
</dbReference>
<evidence type="ECO:0000313" key="20">
    <source>
        <dbReference type="EMBL" id="AGK43611.1"/>
    </source>
</evidence>
<evidence type="ECO:0000256" key="11">
    <source>
        <dbReference type="ARBA" id="ARBA00022989"/>
    </source>
</evidence>
<evidence type="ECO:0000256" key="2">
    <source>
        <dbReference type="ARBA" id="ARBA00010519"/>
    </source>
</evidence>
<dbReference type="CTD" id="4539"/>
<evidence type="ECO:0000256" key="3">
    <source>
        <dbReference type="ARBA" id="ARBA00012944"/>
    </source>
</evidence>
<dbReference type="PANTHER" id="PTHR11434:SF0">
    <property type="entry name" value="NADH-UBIQUINONE OXIDOREDUCTASE CHAIN 4L"/>
    <property type="match status" value="1"/>
</dbReference>
<gene>
    <name evidence="20" type="primary">ND4L</name>
</gene>
<dbReference type="FunFam" id="1.10.287.3510:FF:000002">
    <property type="entry name" value="NADH-ubiquinone oxidoreductase chain 4L"/>
    <property type="match status" value="1"/>
</dbReference>
<comment type="catalytic activity">
    <reaction evidence="18">
        <text>a ubiquinone + NADH + 5 H(+)(in) = a ubiquinol + NAD(+) + 4 H(+)(out)</text>
        <dbReference type="Rhea" id="RHEA:29091"/>
        <dbReference type="Rhea" id="RHEA-COMP:9565"/>
        <dbReference type="Rhea" id="RHEA-COMP:9566"/>
        <dbReference type="ChEBI" id="CHEBI:15378"/>
        <dbReference type="ChEBI" id="CHEBI:16389"/>
        <dbReference type="ChEBI" id="CHEBI:17976"/>
        <dbReference type="ChEBI" id="CHEBI:57540"/>
        <dbReference type="ChEBI" id="CHEBI:57945"/>
        <dbReference type="EC" id="7.1.1.2"/>
    </reaction>
    <physiologicalReaction direction="left-to-right" evidence="18">
        <dbReference type="Rhea" id="RHEA:29092"/>
    </physiologicalReaction>
</comment>
<dbReference type="InterPro" id="IPR001133">
    <property type="entry name" value="NADH_UbQ_OxRdtase_chain4L/K"/>
</dbReference>
<dbReference type="RefSeq" id="YP_009050032.1">
    <property type="nucleotide sequence ID" value="NC_024629.1"/>
</dbReference>
<evidence type="ECO:0000256" key="9">
    <source>
        <dbReference type="ARBA" id="ARBA00022967"/>
    </source>
</evidence>
<dbReference type="GO" id="GO:0008137">
    <property type="term" value="F:NADH dehydrogenase (ubiquinone) activity"/>
    <property type="evidence" value="ECO:0007669"/>
    <property type="project" value="UniProtKB-EC"/>
</dbReference>
<keyword evidence="9 19" id="KW-1278">Translocase</keyword>
<keyword evidence="10 19" id="KW-0249">Electron transport</keyword>
<evidence type="ECO:0000256" key="17">
    <source>
        <dbReference type="ARBA" id="ARBA00043911"/>
    </source>
</evidence>
<protein>
    <recommendedName>
        <fullName evidence="4 19">NADH-ubiquinone oxidoreductase chain 4L</fullName>
        <ecNumber evidence="3 19">7.1.1.2</ecNumber>
    </recommendedName>
</protein>
<keyword evidence="14 19" id="KW-0496">Mitochondrion</keyword>
<evidence type="ECO:0000256" key="15">
    <source>
        <dbReference type="ARBA" id="ARBA00023136"/>
    </source>
</evidence>
<name>A0A075BIL6_9PRIM</name>
<feature type="transmembrane region" description="Helical" evidence="19">
    <location>
        <begin position="29"/>
        <end position="49"/>
    </location>
</feature>
<keyword evidence="7 19" id="KW-0812">Transmembrane</keyword>
<dbReference type="Gene3D" id="1.10.287.3510">
    <property type="match status" value="1"/>
</dbReference>
<keyword evidence="5 19" id="KW-0813">Transport</keyword>
<comment type="subcellular location">
    <subcellularLocation>
        <location evidence="1 19">Mitochondrion inner membrane</location>
        <topology evidence="1 19">Multi-pass membrane protein</topology>
    </subcellularLocation>
</comment>
<evidence type="ECO:0000256" key="5">
    <source>
        <dbReference type="ARBA" id="ARBA00022448"/>
    </source>
</evidence>
<dbReference type="PANTHER" id="PTHR11434">
    <property type="entry name" value="NADH-UBIQUINONE OXIDOREDUCTASE SUBUNIT ND4L"/>
    <property type="match status" value="1"/>
</dbReference>
<dbReference type="EMBL" id="KC592392">
    <property type="protein sequence ID" value="AGK43611.1"/>
    <property type="molecule type" value="Genomic_DNA"/>
</dbReference>
<dbReference type="GO" id="GO:0042773">
    <property type="term" value="P:ATP synthesis coupled electron transport"/>
    <property type="evidence" value="ECO:0007669"/>
    <property type="project" value="UniProtKB-UniRule"/>
</dbReference>
<dbReference type="EC" id="7.1.1.2" evidence="3 19"/>
<evidence type="ECO:0000256" key="18">
    <source>
        <dbReference type="ARBA" id="ARBA00048769"/>
    </source>
</evidence>
<geneLocation type="mitochondrion" evidence="20"/>
<feature type="transmembrane region" description="Helical" evidence="19">
    <location>
        <begin position="6"/>
        <end position="22"/>
    </location>
</feature>
<keyword evidence="6 19" id="KW-0679">Respiratory chain</keyword>
<evidence type="ECO:0000256" key="13">
    <source>
        <dbReference type="ARBA" id="ARBA00023075"/>
    </source>
</evidence>
<keyword evidence="13 19" id="KW-0830">Ubiquinone</keyword>
<proteinExistence type="inferred from homology"/>
<evidence type="ECO:0000256" key="16">
    <source>
        <dbReference type="ARBA" id="ARBA00024376"/>
    </source>
</evidence>
<evidence type="ECO:0000256" key="10">
    <source>
        <dbReference type="ARBA" id="ARBA00022982"/>
    </source>
</evidence>
<evidence type="ECO:0000256" key="1">
    <source>
        <dbReference type="ARBA" id="ARBA00004448"/>
    </source>
</evidence>
<keyword evidence="15 19" id="KW-0472">Membrane</keyword>
<evidence type="ECO:0000256" key="7">
    <source>
        <dbReference type="ARBA" id="ARBA00022692"/>
    </source>
</evidence>
<evidence type="ECO:0000256" key="14">
    <source>
        <dbReference type="ARBA" id="ARBA00023128"/>
    </source>
</evidence>
<comment type="similarity">
    <text evidence="2 19">Belongs to the complex I subunit 4L family.</text>
</comment>
<comment type="subunit">
    <text evidence="16">Core subunit of respiratory chain NADH dehydrogenase (Complex I) which is composed of 45 different subunits.</text>
</comment>
<keyword evidence="8 19" id="KW-0999">Mitochondrion inner membrane</keyword>
<dbReference type="GO" id="GO:0045271">
    <property type="term" value="C:respiratory chain complex I"/>
    <property type="evidence" value="ECO:0007669"/>
    <property type="project" value="UniProtKB-ARBA"/>
</dbReference>
<evidence type="ECO:0000256" key="6">
    <source>
        <dbReference type="ARBA" id="ARBA00022660"/>
    </source>
</evidence>
<evidence type="ECO:0000256" key="8">
    <source>
        <dbReference type="ARBA" id="ARBA00022792"/>
    </source>
</evidence>
<evidence type="ECO:0000256" key="19">
    <source>
        <dbReference type="RuleBase" id="RU004419"/>
    </source>
</evidence>
<keyword evidence="11 19" id="KW-1133">Transmembrane helix</keyword>
<keyword evidence="12 19" id="KW-0520">NAD</keyword>
<dbReference type="AlphaFoldDB" id="A0A075BIL6"/>
<reference evidence="20" key="1">
    <citation type="journal article" date="2013" name="Mitochondrion">
        <title>Positive selection along the evolution of primate mitogenomes.</title>
        <authorList>
            <person name="Menezes A.N."/>
            <person name="Viana M.C."/>
            <person name="Furtado C."/>
            <person name="Schrago C.G."/>
            <person name="Seuanez H.N."/>
        </authorList>
    </citation>
    <scope>NUCLEOTIDE SEQUENCE</scope>
</reference>
<dbReference type="GeneID" id="20004227"/>
<sequence length="98" mass="10935">MHFIYINTALAYFMSLLGLLIYRSHLMSSLLCLEGMMLSLFIMTTLMVLNLHSTLMFITPIALLVFAACEAAVGLALLVLISNLYGLDYVQNLNLLQC</sequence>
<evidence type="ECO:0000256" key="12">
    <source>
        <dbReference type="ARBA" id="ARBA00023027"/>
    </source>
</evidence>
<organism evidence="20">
    <name type="scientific">Chiropotes israelita</name>
    <dbReference type="NCBI Taxonomy" id="280163"/>
    <lineage>
        <taxon>Eukaryota</taxon>
        <taxon>Metazoa</taxon>
        <taxon>Chordata</taxon>
        <taxon>Craniata</taxon>
        <taxon>Vertebrata</taxon>
        <taxon>Euteleostomi</taxon>
        <taxon>Mammalia</taxon>
        <taxon>Eutheria</taxon>
        <taxon>Euarchontoglires</taxon>
        <taxon>Primates</taxon>
        <taxon>Haplorrhini</taxon>
        <taxon>Platyrrhini</taxon>
        <taxon>Pitheciidae</taxon>
        <taxon>Pitheciinae</taxon>
        <taxon>Chiropotes</taxon>
    </lineage>
</organism>
<dbReference type="GO" id="GO:0016651">
    <property type="term" value="F:oxidoreductase activity, acting on NAD(P)H"/>
    <property type="evidence" value="ECO:0007669"/>
    <property type="project" value="InterPro"/>
</dbReference>
<dbReference type="InterPro" id="IPR039428">
    <property type="entry name" value="NUOK/Mnh_C1-like"/>
</dbReference>
<accession>A0A075BIL6</accession>
<feature type="transmembrane region" description="Helical" evidence="19">
    <location>
        <begin position="55"/>
        <end position="81"/>
    </location>
</feature>
<dbReference type="GO" id="GO:0005743">
    <property type="term" value="C:mitochondrial inner membrane"/>
    <property type="evidence" value="ECO:0007669"/>
    <property type="project" value="UniProtKB-SubCell"/>
</dbReference>